<organism evidence="2 3">
    <name type="scientific">Brassica carinata</name>
    <name type="common">Ethiopian mustard</name>
    <name type="synonym">Abyssinian cabbage</name>
    <dbReference type="NCBI Taxonomy" id="52824"/>
    <lineage>
        <taxon>Eukaryota</taxon>
        <taxon>Viridiplantae</taxon>
        <taxon>Streptophyta</taxon>
        <taxon>Embryophyta</taxon>
        <taxon>Tracheophyta</taxon>
        <taxon>Spermatophyta</taxon>
        <taxon>Magnoliopsida</taxon>
        <taxon>eudicotyledons</taxon>
        <taxon>Gunneridae</taxon>
        <taxon>Pentapetalae</taxon>
        <taxon>rosids</taxon>
        <taxon>malvids</taxon>
        <taxon>Brassicales</taxon>
        <taxon>Brassicaceae</taxon>
        <taxon>Brassiceae</taxon>
        <taxon>Brassica</taxon>
    </lineage>
</organism>
<proteinExistence type="predicted"/>
<evidence type="ECO:0000313" key="2">
    <source>
        <dbReference type="EMBL" id="KAG2313356.1"/>
    </source>
</evidence>
<dbReference type="InterPro" id="IPR026960">
    <property type="entry name" value="RVT-Znf"/>
</dbReference>
<dbReference type="Proteomes" id="UP000886595">
    <property type="component" value="Unassembled WGS sequence"/>
</dbReference>
<dbReference type="OrthoDB" id="1111010at2759"/>
<evidence type="ECO:0000313" key="3">
    <source>
        <dbReference type="Proteomes" id="UP000886595"/>
    </source>
</evidence>
<gene>
    <name evidence="2" type="ORF">Bca52824_024913</name>
</gene>
<reference evidence="2 3" key="1">
    <citation type="submission" date="2020-02" db="EMBL/GenBank/DDBJ databases">
        <authorList>
            <person name="Ma Q."/>
            <person name="Huang Y."/>
            <person name="Song X."/>
            <person name="Pei D."/>
        </authorList>
    </citation>
    <scope>NUCLEOTIDE SEQUENCE [LARGE SCALE GENOMIC DNA]</scope>
    <source>
        <strain evidence="2">Sxm20200214</strain>
        <tissue evidence="2">Leaf</tissue>
    </source>
</reference>
<dbReference type="EMBL" id="JAAMPC010000005">
    <property type="protein sequence ID" value="KAG2313356.1"/>
    <property type="molecule type" value="Genomic_DNA"/>
</dbReference>
<evidence type="ECO:0000259" key="1">
    <source>
        <dbReference type="Pfam" id="PF13966"/>
    </source>
</evidence>
<name>A0A8X7VLC5_BRACI</name>
<sequence length="157" mass="17483">MAVLLRLPTRDRLASWGLAVPLHCVLCNSGDESHHHLHFQCPFVASVWAHFCGNSILIPPTSFLAVDGLLSQQLLNDSPGLRSVVKLVMQAIVYCSWRERNTRIFQQVVTPAAGIIAQVHRLLRDRLISIRQAPFRQPRTAASSLLQVYLSLLPSGL</sequence>
<comment type="caution">
    <text evidence="2">The sequence shown here is derived from an EMBL/GenBank/DDBJ whole genome shotgun (WGS) entry which is preliminary data.</text>
</comment>
<feature type="domain" description="Reverse transcriptase zinc-binding" evidence="1">
    <location>
        <begin position="4"/>
        <end position="48"/>
    </location>
</feature>
<dbReference type="Pfam" id="PF13966">
    <property type="entry name" value="zf-RVT"/>
    <property type="match status" value="1"/>
</dbReference>
<dbReference type="AlphaFoldDB" id="A0A8X7VLC5"/>
<keyword evidence="3" id="KW-1185">Reference proteome</keyword>
<protein>
    <recommendedName>
        <fullName evidence="1">Reverse transcriptase zinc-binding domain-containing protein</fullName>
    </recommendedName>
</protein>
<accession>A0A8X7VLC5</accession>